<dbReference type="AlphaFoldDB" id="A0A6I2M8Q7"/>
<keyword evidence="3" id="KW-0804">Transcription</keyword>
<evidence type="ECO:0000256" key="3">
    <source>
        <dbReference type="ARBA" id="ARBA00023163"/>
    </source>
</evidence>
<dbReference type="Proteomes" id="UP000441585">
    <property type="component" value="Unassembled WGS sequence"/>
</dbReference>
<dbReference type="InterPro" id="IPR018060">
    <property type="entry name" value="HTH_AraC"/>
</dbReference>
<evidence type="ECO:0000259" key="4">
    <source>
        <dbReference type="PROSITE" id="PS01124"/>
    </source>
</evidence>
<organism evidence="5 6">
    <name type="scientific">Metabacillus idriensis</name>
    <dbReference type="NCBI Taxonomy" id="324768"/>
    <lineage>
        <taxon>Bacteria</taxon>
        <taxon>Bacillati</taxon>
        <taxon>Bacillota</taxon>
        <taxon>Bacilli</taxon>
        <taxon>Bacillales</taxon>
        <taxon>Bacillaceae</taxon>
        <taxon>Metabacillus</taxon>
    </lineage>
</organism>
<name>A0A6I2M8Q7_9BACI</name>
<reference evidence="5 6" key="1">
    <citation type="submission" date="2019-11" db="EMBL/GenBank/DDBJ databases">
        <title>Bacillus idriensis genome.</title>
        <authorList>
            <person name="Konopka E.N."/>
            <person name="Newman J.D."/>
        </authorList>
    </citation>
    <scope>NUCLEOTIDE SEQUENCE [LARGE SCALE GENOMIC DNA]</scope>
    <source>
        <strain evidence="5 6">DSM 19097</strain>
    </source>
</reference>
<dbReference type="PANTHER" id="PTHR43280">
    <property type="entry name" value="ARAC-FAMILY TRANSCRIPTIONAL REGULATOR"/>
    <property type="match status" value="1"/>
</dbReference>
<evidence type="ECO:0000313" key="5">
    <source>
        <dbReference type="EMBL" id="MRX52811.1"/>
    </source>
</evidence>
<proteinExistence type="predicted"/>
<evidence type="ECO:0000313" key="6">
    <source>
        <dbReference type="Proteomes" id="UP000441585"/>
    </source>
</evidence>
<dbReference type="RefSeq" id="WP_070874913.1">
    <property type="nucleotide sequence ID" value="NZ_CAJGAA010000001.1"/>
</dbReference>
<feature type="domain" description="HTH araC/xylS-type" evidence="4">
    <location>
        <begin position="309"/>
        <end position="407"/>
    </location>
</feature>
<dbReference type="PANTHER" id="PTHR43280:SF2">
    <property type="entry name" value="HTH-TYPE TRANSCRIPTIONAL REGULATOR EXSA"/>
    <property type="match status" value="1"/>
</dbReference>
<dbReference type="InterPro" id="IPR020449">
    <property type="entry name" value="Tscrpt_reg_AraC-type_HTH"/>
</dbReference>
<sequence>MYNVTFIVEEAAEKEKMTTWIHEELEDALHVDEENINTSLKIAVVEIRKLFDWVKIHRLQKKHHDCIIFPLLEPSMLKTSPIAIELQLQTMLVKPVKKHTFIKSLRKVMTSNKNESAVITNYGSMVQQLAQDRGTEARLLPFQEAFLRRLLRAEVKSEEELFAARSYLSDETVPNAVCFIQGFIHNQSREKAESAPLLIQSVFKQLFSQVNQQPSFLAYKKHLLMLIQVPHGLSSIRNWQEGESKLLQAIEDLKNKHGIHLYIGVGSIYREPLLLSHSYREARKARRTPHYNRLSLRYFEEITTNPQINTCTSYIALNCQKELTTKIVAEQINISVPYFCKLFKKETGRSFVEYVTFVRLQRAVWMLRHTDQTIEQIADELGFNTPNYFSTTFKKYVSITPSEYRLTDEILFV</sequence>
<evidence type="ECO:0000256" key="1">
    <source>
        <dbReference type="ARBA" id="ARBA00023015"/>
    </source>
</evidence>
<dbReference type="SMART" id="SM00342">
    <property type="entry name" value="HTH_ARAC"/>
    <property type="match status" value="1"/>
</dbReference>
<dbReference type="Gene3D" id="1.10.10.60">
    <property type="entry name" value="Homeodomain-like"/>
    <property type="match status" value="2"/>
</dbReference>
<comment type="caution">
    <text evidence="5">The sequence shown here is derived from an EMBL/GenBank/DDBJ whole genome shotgun (WGS) entry which is preliminary data.</text>
</comment>
<accession>A0A6I2M8Q7</accession>
<keyword evidence="2" id="KW-0238">DNA-binding</keyword>
<dbReference type="SUPFAM" id="SSF46689">
    <property type="entry name" value="Homeodomain-like"/>
    <property type="match status" value="2"/>
</dbReference>
<dbReference type="GO" id="GO:0043565">
    <property type="term" value="F:sequence-specific DNA binding"/>
    <property type="evidence" value="ECO:0007669"/>
    <property type="project" value="InterPro"/>
</dbReference>
<evidence type="ECO:0000256" key="2">
    <source>
        <dbReference type="ARBA" id="ARBA00023125"/>
    </source>
</evidence>
<dbReference type="PROSITE" id="PS01124">
    <property type="entry name" value="HTH_ARAC_FAMILY_2"/>
    <property type="match status" value="1"/>
</dbReference>
<dbReference type="InterPro" id="IPR009057">
    <property type="entry name" value="Homeodomain-like_sf"/>
</dbReference>
<dbReference type="InterPro" id="IPR018062">
    <property type="entry name" value="HTH_AraC-typ_CS"/>
</dbReference>
<protein>
    <submittedName>
        <fullName evidence="5">AraC family transcriptional regulator</fullName>
    </submittedName>
</protein>
<keyword evidence="6" id="KW-1185">Reference proteome</keyword>
<keyword evidence="1" id="KW-0805">Transcription regulation</keyword>
<dbReference type="Pfam" id="PF17853">
    <property type="entry name" value="GGDEF_2"/>
    <property type="match status" value="1"/>
</dbReference>
<dbReference type="PROSITE" id="PS00041">
    <property type="entry name" value="HTH_ARAC_FAMILY_1"/>
    <property type="match status" value="1"/>
</dbReference>
<dbReference type="PRINTS" id="PR00032">
    <property type="entry name" value="HTHARAC"/>
</dbReference>
<dbReference type="EMBL" id="WKKF01000001">
    <property type="protein sequence ID" value="MRX52811.1"/>
    <property type="molecule type" value="Genomic_DNA"/>
</dbReference>
<dbReference type="InterPro" id="IPR041522">
    <property type="entry name" value="CdaR_GGDEF"/>
</dbReference>
<dbReference type="Pfam" id="PF12833">
    <property type="entry name" value="HTH_18"/>
    <property type="match status" value="1"/>
</dbReference>
<gene>
    <name evidence="5" type="ORF">GJU41_02395</name>
</gene>
<dbReference type="GO" id="GO:0003700">
    <property type="term" value="F:DNA-binding transcription factor activity"/>
    <property type="evidence" value="ECO:0007669"/>
    <property type="project" value="InterPro"/>
</dbReference>